<dbReference type="Pfam" id="PF10698">
    <property type="entry name" value="DUF2505"/>
    <property type="match status" value="1"/>
</dbReference>
<dbReference type="SUPFAM" id="SSF55961">
    <property type="entry name" value="Bet v1-like"/>
    <property type="match status" value="1"/>
</dbReference>
<evidence type="ECO:0000313" key="1">
    <source>
        <dbReference type="EMBL" id="QHN38147.1"/>
    </source>
</evidence>
<dbReference type="AlphaFoldDB" id="A0A857KER9"/>
<organism evidence="1">
    <name type="scientific">Gordonia amarae</name>
    <dbReference type="NCBI Taxonomy" id="36821"/>
    <lineage>
        <taxon>Bacteria</taxon>
        <taxon>Bacillati</taxon>
        <taxon>Actinomycetota</taxon>
        <taxon>Actinomycetes</taxon>
        <taxon>Mycobacteriales</taxon>
        <taxon>Gordoniaceae</taxon>
        <taxon>Gordonia</taxon>
    </lineage>
</organism>
<dbReference type="EMBL" id="CP045810">
    <property type="protein sequence ID" value="QHN38147.1"/>
    <property type="molecule type" value="Genomic_DNA"/>
</dbReference>
<dbReference type="InterPro" id="IPR019639">
    <property type="entry name" value="DUF2505"/>
</dbReference>
<protein>
    <submittedName>
        <fullName evidence="1">DUF2505 family protein</fullName>
    </submittedName>
</protein>
<proteinExistence type="predicted"/>
<dbReference type="RefSeq" id="WP_005185331.1">
    <property type="nucleotide sequence ID" value="NZ_CP045804.1"/>
</dbReference>
<gene>
    <name evidence="1" type="ORF">GII30_02180</name>
</gene>
<sequence length="169" mass="18919">MARRLSYSARYPYPAEQVYAAQSTPRYWDEMMAGFEMFSPKCEVVDFACDDSGLKVVLRQTIGRDQLPSLAQTVLKKDMIITREESLGIFDPDVTKGDYTASIPAGPGSLKGWQELFPTDSGCTLRKTSEVKVFVPFVASKLEQLMLVNLVDLFRAEAAYAKDWIAKNA</sequence>
<accession>A0A857KER9</accession>
<reference evidence="1" key="1">
    <citation type="journal article" date="2021" name="Nat. Microbiol.">
        <title>Cocultivation of an ultrasmall environmental parasitic bacterium with lytic ability against bacteria associated with wastewater foams.</title>
        <authorList>
            <person name="Batinovic S."/>
            <person name="Rose J.J.A."/>
            <person name="Ratcliffe J."/>
            <person name="Seviour R.J."/>
            <person name="Petrovski S."/>
        </authorList>
    </citation>
    <scope>NUCLEOTIDE SEQUENCE</scope>
    <source>
        <strain evidence="1">CON44</strain>
    </source>
</reference>
<name>A0A857KER9_9ACTN</name>